<proteinExistence type="predicted"/>
<organism evidence="1 2">
    <name type="scientific">Limobrevibacterium gyesilva</name>
    <dbReference type="NCBI Taxonomy" id="2991712"/>
    <lineage>
        <taxon>Bacteria</taxon>
        <taxon>Pseudomonadati</taxon>
        <taxon>Pseudomonadota</taxon>
        <taxon>Alphaproteobacteria</taxon>
        <taxon>Acetobacterales</taxon>
        <taxon>Acetobacteraceae</taxon>
        <taxon>Limobrevibacterium</taxon>
    </lineage>
</organism>
<evidence type="ECO:0000313" key="1">
    <source>
        <dbReference type="EMBL" id="MCW3477612.1"/>
    </source>
</evidence>
<accession>A0AA41YYJ5</accession>
<protein>
    <submittedName>
        <fullName evidence="1">Uncharacterized protein</fullName>
    </submittedName>
</protein>
<comment type="caution">
    <text evidence="1">The sequence shown here is derived from an EMBL/GenBank/DDBJ whole genome shotgun (WGS) entry which is preliminary data.</text>
</comment>
<gene>
    <name evidence="1" type="ORF">OL599_23925</name>
</gene>
<name>A0AA41YYJ5_9PROT</name>
<dbReference type="Proteomes" id="UP001165679">
    <property type="component" value="Unassembled WGS sequence"/>
</dbReference>
<sequence>MLDPADLQILARWCRARRLGWRRKSGPAAGHVLLEPLMAAAPWQGMLLVAGVDGYLLQDATGETLAFASDLPALLDAVDAGVAEPPRGPAGLPALAEAAHRAASFTTA</sequence>
<reference evidence="1" key="1">
    <citation type="submission" date="2022-09" db="EMBL/GenBank/DDBJ databases">
        <title>Rhodovastum sp. nov. RN2-1 isolated from soil in Seongnam, South Korea.</title>
        <authorList>
            <person name="Le N.T."/>
        </authorList>
    </citation>
    <scope>NUCLEOTIDE SEQUENCE</scope>
    <source>
        <strain evidence="1">RN2-1</strain>
    </source>
</reference>
<dbReference type="RefSeq" id="WP_264716568.1">
    <property type="nucleotide sequence ID" value="NZ_JAPDNT010000042.1"/>
</dbReference>
<dbReference type="AlphaFoldDB" id="A0AA41YYJ5"/>
<keyword evidence="2" id="KW-1185">Reference proteome</keyword>
<dbReference type="EMBL" id="JAPDNT010000042">
    <property type="protein sequence ID" value="MCW3477612.1"/>
    <property type="molecule type" value="Genomic_DNA"/>
</dbReference>
<evidence type="ECO:0000313" key="2">
    <source>
        <dbReference type="Proteomes" id="UP001165679"/>
    </source>
</evidence>
<reference evidence="1" key="2">
    <citation type="submission" date="2022-10" db="EMBL/GenBank/DDBJ databases">
        <authorList>
            <person name="Trinh H.N."/>
        </authorList>
    </citation>
    <scope>NUCLEOTIDE SEQUENCE</scope>
    <source>
        <strain evidence="1">RN2-1</strain>
    </source>
</reference>